<proteinExistence type="predicted"/>
<dbReference type="InterPro" id="IPR023614">
    <property type="entry name" value="Porin_dom_sf"/>
</dbReference>
<evidence type="ECO:0008006" key="3">
    <source>
        <dbReference type="Google" id="ProtNLM"/>
    </source>
</evidence>
<keyword evidence="2" id="KW-1185">Reference proteome</keyword>
<organism evidence="1 2">
    <name type="scientific">Geobacter benzoatilyticus</name>
    <dbReference type="NCBI Taxonomy" id="2815309"/>
    <lineage>
        <taxon>Bacteria</taxon>
        <taxon>Pseudomonadati</taxon>
        <taxon>Thermodesulfobacteriota</taxon>
        <taxon>Desulfuromonadia</taxon>
        <taxon>Geobacterales</taxon>
        <taxon>Geobacteraceae</taxon>
        <taxon>Geobacter</taxon>
    </lineage>
</organism>
<name>A0ABX7Q8H4_9BACT</name>
<dbReference type="Proteomes" id="UP000663651">
    <property type="component" value="Chromosome"/>
</dbReference>
<accession>A0ABX7Q8H4</accession>
<evidence type="ECO:0000313" key="2">
    <source>
        <dbReference type="Proteomes" id="UP000663651"/>
    </source>
</evidence>
<protein>
    <recommendedName>
        <fullName evidence="3">Porin</fullName>
    </recommendedName>
</protein>
<reference evidence="1 2" key="1">
    <citation type="submission" date="2021-03" db="EMBL/GenBank/DDBJ databases">
        <title>Geobacter metallireducens gen. nov. sp. nov., a microorganism capable of coupling the complete oxidation of organic compounds to the reduction of iron and other metals.</title>
        <authorList>
            <person name="Li Y."/>
        </authorList>
    </citation>
    <scope>NUCLEOTIDE SEQUENCE [LARGE SCALE GENOMIC DNA]</scope>
    <source>
        <strain evidence="1 2">Jerry-YX</strain>
    </source>
</reference>
<gene>
    <name evidence="1" type="ORF">JZM60_00425</name>
</gene>
<dbReference type="Gene3D" id="2.40.160.10">
    <property type="entry name" value="Porin"/>
    <property type="match status" value="1"/>
</dbReference>
<dbReference type="EMBL" id="CP071382">
    <property type="protein sequence ID" value="QSV47280.1"/>
    <property type="molecule type" value="Genomic_DNA"/>
</dbReference>
<evidence type="ECO:0000313" key="1">
    <source>
        <dbReference type="EMBL" id="QSV47280.1"/>
    </source>
</evidence>
<dbReference type="SUPFAM" id="SSF56935">
    <property type="entry name" value="Porins"/>
    <property type="match status" value="1"/>
</dbReference>
<sequence length="403" mass="45705">MAFLRIFAVVFLVVAVMAVGDARAIDLLGDKLAIHGFASQGYLDSTGNNYLTASRNGTFQLNEFGLTLTSRLTDKFHLGAQFLSRDYGTVGNNEVRLDWALADYRFHDLLGLRIGKIKRPMGFYNEERDSDFLRPMVFLPQSIYDETRRDMLIACIGGGVYGNVPAGILGDFDYQFFRGWFDFPDDSTIARVTRMSAQNIASRKNLGTVTDLDMDNKYVVGAQVIFNTSIDGLRGAVSWQRGRHELILNNGALPSGDLAIRGKYVYSLEYVNGPLTLAGEYAETDREQKLFGTRTVDGRTQEWYVMGTWAFNEQVSLSLLYDLFYSDKHDHDGTYFTRQGKPDYLAWRKDFGAGVRFDLTPSWTVKAEWHEVDGAALYLELYNSLQNIKRRWGYGVVKVSYNF</sequence>